<evidence type="ECO:0000256" key="5">
    <source>
        <dbReference type="ARBA" id="ARBA00022989"/>
    </source>
</evidence>
<dbReference type="GO" id="GO:0005886">
    <property type="term" value="C:plasma membrane"/>
    <property type="evidence" value="ECO:0007669"/>
    <property type="project" value="UniProtKB-SubCell"/>
</dbReference>
<dbReference type="PANTHER" id="PTHR43744">
    <property type="entry name" value="ABC TRANSPORTER PERMEASE PROTEIN MG189-RELATED-RELATED"/>
    <property type="match status" value="1"/>
</dbReference>
<dbReference type="Gene3D" id="1.10.3720.10">
    <property type="entry name" value="MetI-like"/>
    <property type="match status" value="1"/>
</dbReference>
<dbReference type="Proteomes" id="UP000019754">
    <property type="component" value="Unassembled WGS sequence"/>
</dbReference>
<feature type="transmembrane region" description="Helical" evidence="7">
    <location>
        <begin position="213"/>
        <end position="234"/>
    </location>
</feature>
<keyword evidence="6 7" id="KW-0472">Membrane</keyword>
<dbReference type="RefSeq" id="WP_017824281.1">
    <property type="nucleotide sequence ID" value="NZ_AORC01000029.1"/>
</dbReference>
<evidence type="ECO:0000313" key="10">
    <source>
        <dbReference type="Proteomes" id="UP000019754"/>
    </source>
</evidence>
<feature type="transmembrane region" description="Helical" evidence="7">
    <location>
        <begin position="29"/>
        <end position="50"/>
    </location>
</feature>
<name>A0A022KPU8_9MICO</name>
<keyword evidence="5 7" id="KW-1133">Transmembrane helix</keyword>
<feature type="transmembrane region" description="Helical" evidence="7">
    <location>
        <begin position="158"/>
        <end position="175"/>
    </location>
</feature>
<dbReference type="GO" id="GO:0055085">
    <property type="term" value="P:transmembrane transport"/>
    <property type="evidence" value="ECO:0007669"/>
    <property type="project" value="InterPro"/>
</dbReference>
<accession>A0A022KPU8</accession>
<proteinExistence type="inferred from homology"/>
<comment type="subcellular location">
    <subcellularLocation>
        <location evidence="1 7">Cell membrane</location>
        <topology evidence="1 7">Multi-pass membrane protein</topology>
    </subcellularLocation>
</comment>
<feature type="transmembrane region" description="Helical" evidence="7">
    <location>
        <begin position="259"/>
        <end position="279"/>
    </location>
</feature>
<dbReference type="OrthoDB" id="2063054at2"/>
<dbReference type="InterPro" id="IPR000515">
    <property type="entry name" value="MetI-like"/>
</dbReference>
<keyword evidence="4 7" id="KW-0812">Transmembrane</keyword>
<feature type="transmembrane region" description="Helical" evidence="7">
    <location>
        <begin position="125"/>
        <end position="146"/>
    </location>
</feature>
<feature type="transmembrane region" description="Helical" evidence="7">
    <location>
        <begin position="86"/>
        <end position="113"/>
    </location>
</feature>
<keyword evidence="3" id="KW-1003">Cell membrane</keyword>
<comment type="caution">
    <text evidence="9">The sequence shown here is derived from an EMBL/GenBank/DDBJ whole genome shotgun (WGS) entry which is preliminary data.</text>
</comment>
<dbReference type="AlphaFoldDB" id="A0A022KPU8"/>
<evidence type="ECO:0000256" key="2">
    <source>
        <dbReference type="ARBA" id="ARBA00022448"/>
    </source>
</evidence>
<dbReference type="SUPFAM" id="SSF161098">
    <property type="entry name" value="MetI-like"/>
    <property type="match status" value="1"/>
</dbReference>
<dbReference type="PANTHER" id="PTHR43744:SF12">
    <property type="entry name" value="ABC TRANSPORTER PERMEASE PROTEIN MG189-RELATED"/>
    <property type="match status" value="1"/>
</dbReference>
<evidence type="ECO:0000259" key="8">
    <source>
        <dbReference type="PROSITE" id="PS50928"/>
    </source>
</evidence>
<dbReference type="Pfam" id="PF00528">
    <property type="entry name" value="BPD_transp_1"/>
    <property type="match status" value="1"/>
</dbReference>
<evidence type="ECO:0000256" key="7">
    <source>
        <dbReference type="RuleBase" id="RU363032"/>
    </source>
</evidence>
<sequence length="294" mass="32650">MTLAPSPTRARAEERAAVSRRPRLRPGRVIRHVLLVLGALISIFPFYWMIVLSSHRSAAIFEFPPPLLPGGRFMENFTRVMDSVNVWAAMGNTVVVATTVTFFVLLIDSLAAFAFAKFSFRGKNVLFLLVMLTFLLPSQLATIPQFLMMTELGWVGELKSVIVPSLAGAFGIFWLRQFFQNSVRTELIEAATIDGCGFFRQYFHVALPSGRSAMAFLGMFTFIGSWNDFMWPLIVLNDPDRLTLQVALSQLQTTHGTDYGMLMMSALIAVVPLILVFIIGAKQFIAGITDGAVK</sequence>
<dbReference type="HOGENOM" id="CLU_016047_1_1_11"/>
<evidence type="ECO:0000256" key="3">
    <source>
        <dbReference type="ARBA" id="ARBA00022475"/>
    </source>
</evidence>
<reference evidence="9 10" key="1">
    <citation type="journal article" date="2013" name="Genome Announc.">
        <title>Draft genome sequence of an Actinobacterium, Brachybacterium muris strain UCD-AY4.</title>
        <authorList>
            <person name="Lo J.R."/>
            <person name="Lang J.M."/>
            <person name="Darling A.E."/>
            <person name="Eisen J.A."/>
            <person name="Coil D.A."/>
        </authorList>
    </citation>
    <scope>NUCLEOTIDE SEQUENCE [LARGE SCALE GENOMIC DNA]</scope>
    <source>
        <strain evidence="9 10">UCD-AY4</strain>
    </source>
</reference>
<evidence type="ECO:0000256" key="6">
    <source>
        <dbReference type="ARBA" id="ARBA00023136"/>
    </source>
</evidence>
<organism evidence="9 10">
    <name type="scientific">Brachybacterium muris UCD-AY4</name>
    <dbReference type="NCBI Taxonomy" id="1249481"/>
    <lineage>
        <taxon>Bacteria</taxon>
        <taxon>Bacillati</taxon>
        <taxon>Actinomycetota</taxon>
        <taxon>Actinomycetes</taxon>
        <taxon>Micrococcales</taxon>
        <taxon>Dermabacteraceae</taxon>
        <taxon>Brachybacterium</taxon>
    </lineage>
</organism>
<dbReference type="STRING" id="1249481.D641_0114810"/>
<comment type="similarity">
    <text evidence="7">Belongs to the binding-protein-dependent transport system permease family.</text>
</comment>
<dbReference type="InterPro" id="IPR035906">
    <property type="entry name" value="MetI-like_sf"/>
</dbReference>
<protein>
    <submittedName>
        <fullName evidence="9">Sugar ABC transporter permease</fullName>
    </submittedName>
</protein>
<evidence type="ECO:0000313" key="9">
    <source>
        <dbReference type="EMBL" id="EYT47644.1"/>
    </source>
</evidence>
<dbReference type="PROSITE" id="PS50928">
    <property type="entry name" value="ABC_TM1"/>
    <property type="match status" value="1"/>
</dbReference>
<dbReference type="EMBL" id="AORC01000029">
    <property type="protein sequence ID" value="EYT47644.1"/>
    <property type="molecule type" value="Genomic_DNA"/>
</dbReference>
<keyword evidence="10" id="KW-1185">Reference proteome</keyword>
<feature type="domain" description="ABC transmembrane type-1" evidence="8">
    <location>
        <begin position="90"/>
        <end position="280"/>
    </location>
</feature>
<evidence type="ECO:0000256" key="1">
    <source>
        <dbReference type="ARBA" id="ARBA00004651"/>
    </source>
</evidence>
<evidence type="ECO:0000256" key="4">
    <source>
        <dbReference type="ARBA" id="ARBA00022692"/>
    </source>
</evidence>
<keyword evidence="2 7" id="KW-0813">Transport</keyword>
<gene>
    <name evidence="9" type="ORF">D641_0114810</name>
</gene>
<dbReference type="CDD" id="cd06261">
    <property type="entry name" value="TM_PBP2"/>
    <property type="match status" value="1"/>
</dbReference>